<accession>A0A2U1J236</accession>
<feature type="compositionally biased region" description="Basic and acidic residues" evidence="4">
    <location>
        <begin position="858"/>
        <end position="867"/>
    </location>
</feature>
<comment type="similarity">
    <text evidence="1">Belongs to the activator 1 large subunit family.</text>
</comment>
<proteinExistence type="inferred from homology"/>
<dbReference type="GO" id="GO:0003689">
    <property type="term" value="F:DNA clamp loader activity"/>
    <property type="evidence" value="ECO:0007669"/>
    <property type="project" value="InterPro"/>
</dbReference>
<name>A0A2U1J236_SMIAN</name>
<feature type="compositionally biased region" description="Polar residues" evidence="4">
    <location>
        <begin position="1665"/>
        <end position="1674"/>
    </location>
</feature>
<evidence type="ECO:0000256" key="1">
    <source>
        <dbReference type="ARBA" id="ARBA00006116"/>
    </source>
</evidence>
<feature type="region of interest" description="Disordered" evidence="4">
    <location>
        <begin position="738"/>
        <end position="808"/>
    </location>
</feature>
<feature type="domain" description="BRCT" evidence="6">
    <location>
        <begin position="1036"/>
        <end position="1107"/>
    </location>
</feature>
<feature type="domain" description="C3H1-type" evidence="5">
    <location>
        <begin position="937"/>
        <end position="962"/>
    </location>
</feature>
<dbReference type="InterPro" id="IPR000571">
    <property type="entry name" value="Znf_CCCH"/>
</dbReference>
<dbReference type="CDD" id="cd00009">
    <property type="entry name" value="AAA"/>
    <property type="match status" value="1"/>
</dbReference>
<feature type="compositionally biased region" description="Polar residues" evidence="4">
    <location>
        <begin position="652"/>
        <end position="677"/>
    </location>
</feature>
<feature type="compositionally biased region" description="Polar residues" evidence="4">
    <location>
        <begin position="1168"/>
        <end position="1178"/>
    </location>
</feature>
<sequence length="1720" mass="193648">MIPARLPELYYKIKNRLYPDYFYYAIVALGSAASKRIRTPEEKKQELTYIQKSILASLSVRISKIYQIDLSKITRKKHSEDQLELRRRVFWIFYGFDRGRMSFNGSLPTVQDRDIVVNLPENDFWWRYGGECKVQHPEIIFWNHIANSENSKRFSKEDTKNYVKIRTLSGKVSDFARRRWIKKVYNPDDDNCQLVLLIDKLNKFEEAVVKNPPIDLDLIKEAYPKYKDTIRFTVDIEHILYKNNFTQFHFFMKSVLYQTEMVRIEGIHMHPGRIVSAKNILVETAKKQIDLVYELGKVLPIEYWEKTIVSTGLMSGITSLNYINISPPNDSMNASIKIEYLKEIYHEMENYSEIPIIFLMYLDRLSKFINKTHKENEKYNYLFGKMKEYSIDESDVHPWVVPKYGSLFFIICCFEGSFSTTKLTDYLYIKDTFSTFVNQLHEAKSSGDTNIEPIKNLNTLAGKNEVFPGTPGSSRSKSGELSYKSNYDQYVKYRKLFKESNPNSTVGYYFQHVVDVLSDGIIQDIISNPLNNQINIEPQFIFPMVSHNNLHGKKGGKKNENSCGYEVPEFVSNFWSEFTTISKDIAVILGVSLRKPTALQDEERALLTSDQPTVITPPPTLPTINPKTPSENGCSSESQNSTAASLNEDLNDSTPNSIKINLDSSQENPIQNDIPTTEDQKPSPIVNPHQEQSSTGFNALDLPVEPISEVLRPSDTLDSNSMTKADVAKDNCEITNTFSKDEGIKDSSENTENPSSTGLRNTVPKFKPRKYKSNATIETISESPAKHSKSFDENSQNDSDTNNKASTIIDKKQVEKKFSIDSIIEKMTKEQVDVPADIKKKLLSIAPEQKTESPNNKNDTDELKPKIPDSSVQETRPAGNIPRIPELNFKLKDLKPIPNDTNNETDVVKNDTHNGTKKNKNKVSKNKPEISIRASKILSLRVCPDYPKCKLGSKCPYLHQFNPNSSKIAGRRRNPAKPKATTRSIGTDFVSKAIEGGITIKHGKDLGTVEKSTYKPWMSAQAPSSGVGGGRPQPNGSPNCLENITFVVTGELPGFSRDDCFDIVKRYGGRITSAVSSKTTFLVVGENPGSSKVNKAKQFNTPILDEDNFVALVELFGKTTEQKSSSESDTGENQKGSITTKRKIESDSDSEYVIKKKNTKSEIKESQDLNSVDNNSMEIDSKPENLPSIKPEPELIKTSPITDKNVPQEKQKPNEPKISNLWVDIYKPKNLSELCGNKKQVEDTINWLKHWSPNLEKGQKSLLISGPPGIGKTTAVQLIARELGLDAIEFNASDSRNKESIKNHLGVLSGNHTILEFANQKSTFKKPLHPIRQGKTLIVMDEVDGMSSGDRGGTAELIKIIEKSKIPIICICNDRASQKVKSLANHCVDIRFFRPQARMLRSRIMSICHREGLKIDANAADQLAAATQADMRQILNILSTWKLSKNSISINAPPGVGDLMMLSKAADSISEADIMDSLIRGSQNWGLLTSHAVMSSVRPSYFMTGKHLSMYNFPGWLGKNSSTSKNLRLLSELSSRMRHKVSGDRNQVRMSYIPTMAYSLTLPMVNDGVEGIDKVLEFMEHYSLTREDWDTVNDLLITPKNVKPLQSRIDTKTKSAFTRQYNKSSHKVVATAKAMIRVDKSVPDLEDIIDDLDADADIKEDTPEDSQLTETQKNLLDDYGETDKLIVMKSSSKKGSKATKPAKKAPKKEAKPRAKKSSLK</sequence>
<feature type="region of interest" description="Disordered" evidence="4">
    <location>
        <begin position="1657"/>
        <end position="1676"/>
    </location>
</feature>
<dbReference type="Proteomes" id="UP000245591">
    <property type="component" value="Unassembled WGS sequence"/>
</dbReference>
<feature type="compositionally biased region" description="Basic residues" evidence="4">
    <location>
        <begin position="915"/>
        <end position="925"/>
    </location>
</feature>
<dbReference type="InterPro" id="IPR013725">
    <property type="entry name" value="DNA_replication_fac_RFC1_C"/>
</dbReference>
<feature type="compositionally biased region" description="Polar residues" evidence="4">
    <location>
        <begin position="793"/>
        <end position="806"/>
    </location>
</feature>
<feature type="region of interest" description="Disordered" evidence="4">
    <location>
        <begin position="1158"/>
        <end position="1214"/>
    </location>
</feature>
<gene>
    <name evidence="7" type="ORF">BB558_004883</name>
</gene>
<dbReference type="Pfam" id="PF00533">
    <property type="entry name" value="BRCT"/>
    <property type="match status" value="1"/>
</dbReference>
<feature type="compositionally biased region" description="Basic residues" evidence="4">
    <location>
        <begin position="1691"/>
        <end position="1706"/>
    </location>
</feature>
<dbReference type="CDD" id="cd12148">
    <property type="entry name" value="fungal_TF_MHR"/>
    <property type="match status" value="1"/>
</dbReference>
<feature type="region of interest" description="Disordered" evidence="4">
    <location>
        <begin position="1120"/>
        <end position="1144"/>
    </location>
</feature>
<feature type="region of interest" description="Disordered" evidence="4">
    <location>
        <begin position="845"/>
        <end position="882"/>
    </location>
</feature>
<dbReference type="Pfam" id="PF25361">
    <property type="entry name" value="AAA_lid_RFC1"/>
    <property type="match status" value="1"/>
</dbReference>
<protein>
    <recommendedName>
        <fullName evidence="9">Replication factor C subunit 1</fullName>
    </recommendedName>
</protein>
<dbReference type="FunFam" id="3.40.50.300:FF:000395">
    <property type="entry name" value="Replication factor C subunit 1"/>
    <property type="match status" value="1"/>
</dbReference>
<dbReference type="PANTHER" id="PTHR23389">
    <property type="entry name" value="CHROMOSOME TRANSMISSION FIDELITY FACTOR 18"/>
    <property type="match status" value="1"/>
</dbReference>
<evidence type="ECO:0008006" key="9">
    <source>
        <dbReference type="Google" id="ProtNLM"/>
    </source>
</evidence>
<organism evidence="7 8">
    <name type="scientific">Smittium angustum</name>
    <dbReference type="NCBI Taxonomy" id="133377"/>
    <lineage>
        <taxon>Eukaryota</taxon>
        <taxon>Fungi</taxon>
        <taxon>Fungi incertae sedis</taxon>
        <taxon>Zoopagomycota</taxon>
        <taxon>Kickxellomycotina</taxon>
        <taxon>Harpellomycetes</taxon>
        <taxon>Harpellales</taxon>
        <taxon>Legeriomycetaceae</taxon>
        <taxon>Smittium</taxon>
    </lineage>
</organism>
<dbReference type="SMART" id="SM00382">
    <property type="entry name" value="AAA"/>
    <property type="match status" value="1"/>
</dbReference>
<dbReference type="Gene3D" id="1.10.8.60">
    <property type="match status" value="1"/>
</dbReference>
<dbReference type="Gene3D" id="3.40.50.10190">
    <property type="entry name" value="BRCT domain"/>
    <property type="match status" value="1"/>
</dbReference>
<feature type="compositionally biased region" description="Polar residues" evidence="4">
    <location>
        <begin position="750"/>
        <end position="760"/>
    </location>
</feature>
<dbReference type="SUPFAM" id="SSF52540">
    <property type="entry name" value="P-loop containing nucleoside triphosphate hydrolases"/>
    <property type="match status" value="1"/>
</dbReference>
<evidence type="ECO:0000259" key="5">
    <source>
        <dbReference type="PROSITE" id="PS50103"/>
    </source>
</evidence>
<evidence type="ECO:0000256" key="3">
    <source>
        <dbReference type="PROSITE-ProRule" id="PRU00723"/>
    </source>
</evidence>
<dbReference type="Pfam" id="PF03215">
    <property type="entry name" value="Rad17"/>
    <property type="match status" value="1"/>
</dbReference>
<dbReference type="GO" id="GO:0005663">
    <property type="term" value="C:DNA replication factor C complex"/>
    <property type="evidence" value="ECO:0007669"/>
    <property type="project" value="InterPro"/>
</dbReference>
<evidence type="ECO:0000313" key="8">
    <source>
        <dbReference type="Proteomes" id="UP000245591"/>
    </source>
</evidence>
<feature type="compositionally biased region" description="Basic and acidic residues" evidence="4">
    <location>
        <begin position="739"/>
        <end position="748"/>
    </location>
</feature>
<dbReference type="PANTHER" id="PTHR23389:SF6">
    <property type="entry name" value="REPLICATION FACTOR C SUBUNIT 1"/>
    <property type="match status" value="1"/>
</dbReference>
<dbReference type="SMART" id="SM00292">
    <property type="entry name" value="BRCT"/>
    <property type="match status" value="1"/>
</dbReference>
<feature type="region of interest" description="Disordered" evidence="4">
    <location>
        <begin position="605"/>
        <end position="697"/>
    </location>
</feature>
<dbReference type="InterPro" id="IPR008921">
    <property type="entry name" value="DNA_pol3_clamp-load_cplx_C"/>
</dbReference>
<dbReference type="SUPFAM" id="SSF48019">
    <property type="entry name" value="post-AAA+ oligomerization domain-like"/>
    <property type="match status" value="1"/>
</dbReference>
<evidence type="ECO:0000259" key="6">
    <source>
        <dbReference type="PROSITE" id="PS50172"/>
    </source>
</evidence>
<evidence type="ECO:0000256" key="4">
    <source>
        <dbReference type="SAM" id="MobiDB-lite"/>
    </source>
</evidence>
<dbReference type="EMBL" id="MBFU01000476">
    <property type="protein sequence ID" value="PVZ99103.1"/>
    <property type="molecule type" value="Genomic_DNA"/>
</dbReference>
<keyword evidence="3" id="KW-0863">Zinc-finger</keyword>
<keyword evidence="8" id="KW-1185">Reference proteome</keyword>
<comment type="caution">
    <text evidence="7">The sequence shown here is derived from an EMBL/GenBank/DDBJ whole genome shotgun (WGS) entry which is preliminary data.</text>
</comment>
<dbReference type="Pfam" id="PF08519">
    <property type="entry name" value="RFC1"/>
    <property type="match status" value="1"/>
</dbReference>
<dbReference type="PROSITE" id="PS50103">
    <property type="entry name" value="ZF_C3H1"/>
    <property type="match status" value="1"/>
</dbReference>
<dbReference type="SUPFAM" id="SSF52113">
    <property type="entry name" value="BRCT domain"/>
    <property type="match status" value="1"/>
</dbReference>
<reference evidence="7 8" key="1">
    <citation type="journal article" date="2018" name="MBio">
        <title>Comparative Genomics Reveals the Core Gene Toolbox for the Fungus-Insect Symbiosis.</title>
        <authorList>
            <person name="Wang Y."/>
            <person name="Stata M."/>
            <person name="Wang W."/>
            <person name="Stajich J.E."/>
            <person name="White M.M."/>
            <person name="Moncalvo J.M."/>
        </authorList>
    </citation>
    <scope>NUCLEOTIDE SEQUENCE [LARGE SCALE GENOMIC DNA]</scope>
    <source>
        <strain evidence="7 8">AUS-126-30</strain>
    </source>
</reference>
<evidence type="ECO:0000256" key="2">
    <source>
        <dbReference type="ARBA" id="ARBA00022705"/>
    </source>
</evidence>
<feature type="compositionally biased region" description="Polar residues" evidence="4">
    <location>
        <begin position="1127"/>
        <end position="1139"/>
    </location>
</feature>
<dbReference type="GO" id="GO:0005524">
    <property type="term" value="F:ATP binding"/>
    <property type="evidence" value="ECO:0007669"/>
    <property type="project" value="InterPro"/>
</dbReference>
<dbReference type="InterPro" id="IPR001357">
    <property type="entry name" value="BRCT_dom"/>
</dbReference>
<dbReference type="GO" id="GO:0003677">
    <property type="term" value="F:DNA binding"/>
    <property type="evidence" value="ECO:0007669"/>
    <property type="project" value="InterPro"/>
</dbReference>
<dbReference type="InterPro" id="IPR036420">
    <property type="entry name" value="BRCT_dom_sf"/>
</dbReference>
<dbReference type="GO" id="GO:0005634">
    <property type="term" value="C:nucleus"/>
    <property type="evidence" value="ECO:0007669"/>
    <property type="project" value="TreeGrafter"/>
</dbReference>
<feature type="region of interest" description="Disordered" evidence="4">
    <location>
        <begin position="1686"/>
        <end position="1720"/>
    </location>
</feature>
<dbReference type="InterPro" id="IPR027417">
    <property type="entry name" value="P-loop_NTPase"/>
</dbReference>
<keyword evidence="3" id="KW-0479">Metal-binding</keyword>
<keyword evidence="3" id="KW-0862">Zinc</keyword>
<feature type="compositionally biased region" description="Polar residues" evidence="4">
    <location>
        <begin position="630"/>
        <end position="645"/>
    </location>
</feature>
<dbReference type="GO" id="GO:0006271">
    <property type="term" value="P:DNA strand elongation involved in DNA replication"/>
    <property type="evidence" value="ECO:0007669"/>
    <property type="project" value="UniProtKB-ARBA"/>
</dbReference>
<evidence type="ECO:0000313" key="7">
    <source>
        <dbReference type="EMBL" id="PVZ99103.1"/>
    </source>
</evidence>
<keyword evidence="2" id="KW-0235">DNA replication</keyword>
<dbReference type="InterPro" id="IPR003593">
    <property type="entry name" value="AAA+_ATPase"/>
</dbReference>
<dbReference type="PROSITE" id="PS50172">
    <property type="entry name" value="BRCT"/>
    <property type="match status" value="1"/>
</dbReference>
<dbReference type="Gene3D" id="3.40.50.300">
    <property type="entry name" value="P-loop containing nucleotide triphosphate hydrolases"/>
    <property type="match status" value="1"/>
</dbReference>
<feature type="zinc finger region" description="C3H1-type" evidence="3">
    <location>
        <begin position="937"/>
        <end position="962"/>
    </location>
</feature>
<dbReference type="GO" id="GO:0008270">
    <property type="term" value="F:zinc ion binding"/>
    <property type="evidence" value="ECO:0007669"/>
    <property type="project" value="UniProtKB-KW"/>
</dbReference>
<feature type="region of interest" description="Disordered" evidence="4">
    <location>
        <begin position="894"/>
        <end position="928"/>
    </location>
</feature>
<feature type="compositionally biased region" description="Polar residues" evidence="4">
    <location>
        <begin position="773"/>
        <end position="782"/>
    </location>
</feature>